<feature type="signal peptide" evidence="1">
    <location>
        <begin position="1"/>
        <end position="19"/>
    </location>
</feature>
<accession>A0A3M5JB04</accession>
<dbReference type="AlphaFoldDB" id="A0A3M5JB04"/>
<protein>
    <submittedName>
        <fullName evidence="2">Uncharacterized protein</fullName>
    </submittedName>
</protein>
<keyword evidence="1" id="KW-0732">Signal</keyword>
<name>A0A3M5JB04_PSEA0</name>
<gene>
    <name evidence="2" type="ORF">ALP52_01397</name>
</gene>
<organism evidence="2 3">
    <name type="scientific">Pseudomonas amygdali pv. mori</name>
    <dbReference type="NCBI Taxonomy" id="34065"/>
    <lineage>
        <taxon>Bacteria</taxon>
        <taxon>Pseudomonadati</taxon>
        <taxon>Pseudomonadota</taxon>
        <taxon>Gammaproteobacteria</taxon>
        <taxon>Pseudomonadales</taxon>
        <taxon>Pseudomonadaceae</taxon>
        <taxon>Pseudomonas</taxon>
        <taxon>Pseudomonas amygdali</taxon>
    </lineage>
</organism>
<sequence length="210" mass="23539">MPMKPLILLISALSSTAGAATLEDQVKANKTVEQLYRAAVQDISDNVLVEYRDSLQIDDPVLEVLSSTSKTVDIKVSYTWHVPESVLEEMRDTLGKYFLTTLYESKITVGTYNCNGHMGSDYCNIRDKLGRFLESKSVGTEVSLLGVKDIFSYNSRGIEYPQSRRYSSVFTVDKARVKGDPKPSFASHVYNIRGCIPFVPECNIKGVYRK</sequence>
<dbReference type="EMBL" id="RBTD01000210">
    <property type="protein sequence ID" value="RMT20611.1"/>
    <property type="molecule type" value="Genomic_DNA"/>
</dbReference>
<evidence type="ECO:0000313" key="3">
    <source>
        <dbReference type="Proteomes" id="UP000276194"/>
    </source>
</evidence>
<dbReference type="Proteomes" id="UP000276194">
    <property type="component" value="Unassembled WGS sequence"/>
</dbReference>
<feature type="chain" id="PRO_5018333676" evidence="1">
    <location>
        <begin position="20"/>
        <end position="210"/>
    </location>
</feature>
<evidence type="ECO:0000256" key="1">
    <source>
        <dbReference type="SAM" id="SignalP"/>
    </source>
</evidence>
<evidence type="ECO:0000313" key="2">
    <source>
        <dbReference type="EMBL" id="RMT20611.1"/>
    </source>
</evidence>
<proteinExistence type="predicted"/>
<reference evidence="2 3" key="1">
    <citation type="submission" date="2018-08" db="EMBL/GenBank/DDBJ databases">
        <title>Recombination of ecologically and evolutionarily significant loci maintains genetic cohesion in the Pseudomonas syringae species complex.</title>
        <authorList>
            <person name="Dillon M."/>
            <person name="Thakur S."/>
            <person name="Almeida R.N.D."/>
            <person name="Weir B.S."/>
            <person name="Guttman D.S."/>
        </authorList>
    </citation>
    <scope>NUCLEOTIDE SEQUENCE [LARGE SCALE GENOMIC DNA]</scope>
    <source>
        <strain evidence="2 3">ICMP 6941</strain>
    </source>
</reference>
<comment type="caution">
    <text evidence="2">The sequence shown here is derived from an EMBL/GenBank/DDBJ whole genome shotgun (WGS) entry which is preliminary data.</text>
</comment>